<dbReference type="Proteomes" id="UP001054837">
    <property type="component" value="Unassembled WGS sequence"/>
</dbReference>
<dbReference type="AlphaFoldDB" id="A0AAV4SW61"/>
<dbReference type="EMBL" id="BPLQ01008199">
    <property type="protein sequence ID" value="GIY35823.1"/>
    <property type="molecule type" value="Genomic_DNA"/>
</dbReference>
<evidence type="ECO:0000313" key="3">
    <source>
        <dbReference type="Proteomes" id="UP001054837"/>
    </source>
</evidence>
<gene>
    <name evidence="2" type="ORF">CDAR_404151</name>
</gene>
<feature type="region of interest" description="Disordered" evidence="1">
    <location>
        <begin position="1"/>
        <end position="44"/>
    </location>
</feature>
<protein>
    <submittedName>
        <fullName evidence="2">Uncharacterized protein</fullName>
    </submittedName>
</protein>
<reference evidence="2 3" key="1">
    <citation type="submission" date="2021-06" db="EMBL/GenBank/DDBJ databases">
        <title>Caerostris darwini draft genome.</title>
        <authorList>
            <person name="Kono N."/>
            <person name="Arakawa K."/>
        </authorList>
    </citation>
    <scope>NUCLEOTIDE SEQUENCE [LARGE SCALE GENOMIC DNA]</scope>
</reference>
<evidence type="ECO:0000256" key="1">
    <source>
        <dbReference type="SAM" id="MobiDB-lite"/>
    </source>
</evidence>
<accession>A0AAV4SW61</accession>
<organism evidence="2 3">
    <name type="scientific">Caerostris darwini</name>
    <dbReference type="NCBI Taxonomy" id="1538125"/>
    <lineage>
        <taxon>Eukaryota</taxon>
        <taxon>Metazoa</taxon>
        <taxon>Ecdysozoa</taxon>
        <taxon>Arthropoda</taxon>
        <taxon>Chelicerata</taxon>
        <taxon>Arachnida</taxon>
        <taxon>Araneae</taxon>
        <taxon>Araneomorphae</taxon>
        <taxon>Entelegynae</taxon>
        <taxon>Araneoidea</taxon>
        <taxon>Araneidae</taxon>
        <taxon>Caerostris</taxon>
    </lineage>
</organism>
<comment type="caution">
    <text evidence="2">The sequence shown here is derived from an EMBL/GenBank/DDBJ whole genome shotgun (WGS) entry which is preliminary data.</text>
</comment>
<name>A0AAV4SW61_9ARAC</name>
<evidence type="ECO:0000313" key="2">
    <source>
        <dbReference type="EMBL" id="GIY35823.1"/>
    </source>
</evidence>
<sequence>MEESTEMSYDVPDACPKRTRSARTSSSGDSFTNSKKGLANSNSVDGAKIKTEISKVIKSIQRCSPLGVWLQTVIKSGSVLNNG</sequence>
<feature type="compositionally biased region" description="Polar residues" evidence="1">
    <location>
        <begin position="22"/>
        <end position="44"/>
    </location>
</feature>
<keyword evidence="3" id="KW-1185">Reference proteome</keyword>
<proteinExistence type="predicted"/>